<dbReference type="Pfam" id="PF00311">
    <property type="entry name" value="PEPcase"/>
    <property type="match status" value="1"/>
</dbReference>
<dbReference type="PANTHER" id="PTHR30523">
    <property type="entry name" value="PHOSPHOENOLPYRUVATE CARBOXYLASE"/>
    <property type="match status" value="1"/>
</dbReference>
<evidence type="ECO:0000256" key="4">
    <source>
        <dbReference type="PROSITE-ProRule" id="PRU10111"/>
    </source>
</evidence>
<dbReference type="GO" id="GO:0006099">
    <property type="term" value="P:tricarboxylic acid cycle"/>
    <property type="evidence" value="ECO:0007669"/>
    <property type="project" value="InterPro"/>
</dbReference>
<reference evidence="5 6" key="1">
    <citation type="submission" date="2017-03" db="EMBL/GenBank/DDBJ databases">
        <title>Lifting the veil on microbial sulfur biogeochemistry in mining wastewaters.</title>
        <authorList>
            <person name="Kantor R.S."/>
            <person name="Colenbrander Nelson T."/>
            <person name="Marshall S."/>
            <person name="Bennett D."/>
            <person name="Apte S."/>
            <person name="Camacho D."/>
            <person name="Thomas B.C."/>
            <person name="Warren L.A."/>
            <person name="Banfield J.F."/>
        </authorList>
    </citation>
    <scope>NUCLEOTIDE SEQUENCE [LARGE SCALE GENOMIC DNA]</scope>
    <source>
        <strain evidence="5">21-59-9</strain>
    </source>
</reference>
<dbReference type="GO" id="GO:0015977">
    <property type="term" value="P:carbon fixation"/>
    <property type="evidence" value="ECO:0007669"/>
    <property type="project" value="InterPro"/>
</dbReference>
<comment type="caution">
    <text evidence="5">The sequence shown here is derived from an EMBL/GenBank/DDBJ whole genome shotgun (WGS) entry which is preliminary data.</text>
</comment>
<evidence type="ECO:0000256" key="2">
    <source>
        <dbReference type="ARBA" id="ARBA00022419"/>
    </source>
</evidence>
<dbReference type="GO" id="GO:0005829">
    <property type="term" value="C:cytosol"/>
    <property type="evidence" value="ECO:0007669"/>
    <property type="project" value="TreeGrafter"/>
</dbReference>
<accession>A0A257TAT5</accession>
<evidence type="ECO:0000313" key="6">
    <source>
        <dbReference type="Proteomes" id="UP000216779"/>
    </source>
</evidence>
<gene>
    <name evidence="5" type="ORF">B7Z70_02090</name>
</gene>
<protein>
    <recommendedName>
        <fullName evidence="2">Phosphoenolpyruvate carboxylase</fullName>
    </recommendedName>
</protein>
<dbReference type="AlphaFoldDB" id="A0A257TAT5"/>
<feature type="active site" evidence="4">
    <location>
        <position position="146"/>
    </location>
</feature>
<name>A0A257TAT5_9PROT</name>
<comment type="catalytic activity">
    <reaction evidence="3">
        <text>oxaloacetate + phosphate = phosphoenolpyruvate + hydrogencarbonate</text>
        <dbReference type="Rhea" id="RHEA:28370"/>
        <dbReference type="ChEBI" id="CHEBI:16452"/>
        <dbReference type="ChEBI" id="CHEBI:17544"/>
        <dbReference type="ChEBI" id="CHEBI:43474"/>
        <dbReference type="ChEBI" id="CHEBI:58702"/>
        <dbReference type="EC" id="4.1.1.31"/>
    </reaction>
</comment>
<dbReference type="PROSITE" id="PS00781">
    <property type="entry name" value="PEPCASE_1"/>
    <property type="match status" value="1"/>
</dbReference>
<evidence type="ECO:0000313" key="5">
    <source>
        <dbReference type="EMBL" id="OYV82445.1"/>
    </source>
</evidence>
<sequence length="180" mass="21070">MEKTTINDKALRARVKLLGNLLGEVLREQAGARVFNAVEQLRQGYIRLHKKEDLRLRSRLARFTDALPQDDLVLVIRAFNTYFSLVNIAEEEFQHLHRRRLLQKKDGLWVGSFEETFRELQNQGINSGQIQFLLDQTRYLPVFTAHPTESKRRTVLHGLRRIFVASKMLDDPSLNDEEEQ</sequence>
<feature type="non-terminal residue" evidence="5">
    <location>
        <position position="180"/>
    </location>
</feature>
<dbReference type="InterPro" id="IPR015813">
    <property type="entry name" value="Pyrv/PenolPyrv_kinase-like_dom"/>
</dbReference>
<dbReference type="InterPro" id="IPR018129">
    <property type="entry name" value="PEP_COase_Lys_AS"/>
</dbReference>
<comment type="function">
    <text evidence="1">Forms oxaloacetate, a four-carbon dicarboxylic acid source for the tricarboxylic acid cycle.</text>
</comment>
<proteinExistence type="predicted"/>
<dbReference type="PANTHER" id="PTHR30523:SF6">
    <property type="entry name" value="PHOSPHOENOLPYRUVATE CARBOXYLASE"/>
    <property type="match status" value="1"/>
</dbReference>
<evidence type="ECO:0000256" key="3">
    <source>
        <dbReference type="ARBA" id="ARBA00048995"/>
    </source>
</evidence>
<dbReference type="SUPFAM" id="SSF51621">
    <property type="entry name" value="Phosphoenolpyruvate/pyruvate domain"/>
    <property type="match status" value="1"/>
</dbReference>
<dbReference type="Proteomes" id="UP000216779">
    <property type="component" value="Unassembled WGS sequence"/>
</dbReference>
<organism evidence="5 6">
    <name type="scientific">Acidithiobacillus ferrivorans</name>
    <dbReference type="NCBI Taxonomy" id="160808"/>
    <lineage>
        <taxon>Bacteria</taxon>
        <taxon>Pseudomonadati</taxon>
        <taxon>Pseudomonadota</taxon>
        <taxon>Acidithiobacillia</taxon>
        <taxon>Acidithiobacillales</taxon>
        <taxon>Acidithiobacillaceae</taxon>
        <taxon>Acidithiobacillus</taxon>
    </lineage>
</organism>
<dbReference type="InterPro" id="IPR021135">
    <property type="entry name" value="PEP_COase"/>
</dbReference>
<dbReference type="GO" id="GO:0008964">
    <property type="term" value="F:phosphoenolpyruvate carboxylase activity"/>
    <property type="evidence" value="ECO:0007669"/>
    <property type="project" value="UniProtKB-EC"/>
</dbReference>
<dbReference type="EMBL" id="NCBC01000036">
    <property type="protein sequence ID" value="OYV82445.1"/>
    <property type="molecule type" value="Genomic_DNA"/>
</dbReference>
<evidence type="ECO:0000256" key="1">
    <source>
        <dbReference type="ARBA" id="ARBA00003670"/>
    </source>
</evidence>
<keyword evidence="5" id="KW-0670">Pyruvate</keyword>